<keyword evidence="3 4" id="KW-0480">Metal-thiolate cluster</keyword>
<dbReference type="PANTHER" id="PTHR33543">
    <property type="entry name" value="METALLOTHIONEIN-LIKE PROTEIN 2A"/>
    <property type="match status" value="1"/>
</dbReference>
<evidence type="ECO:0000256" key="1">
    <source>
        <dbReference type="ARBA" id="ARBA00005802"/>
    </source>
</evidence>
<dbReference type="PANTHER" id="PTHR33543:SF33">
    <property type="entry name" value="METALLOTHIONEIN-LIKE PROTEIN 2B"/>
    <property type="match status" value="1"/>
</dbReference>
<dbReference type="EMBL" id="NMUH01005684">
    <property type="protein sequence ID" value="MQM13418.1"/>
    <property type="molecule type" value="Genomic_DNA"/>
</dbReference>
<accession>A0A843X226</accession>
<dbReference type="Pfam" id="PF01439">
    <property type="entry name" value="Metallothio_2"/>
    <property type="match status" value="1"/>
</dbReference>
<keyword evidence="2 4" id="KW-0479">Metal-binding</keyword>
<reference evidence="5" key="1">
    <citation type="submission" date="2017-07" db="EMBL/GenBank/DDBJ databases">
        <title>Taro Niue Genome Assembly and Annotation.</title>
        <authorList>
            <person name="Atibalentja N."/>
            <person name="Keating K."/>
            <person name="Fields C.J."/>
        </authorList>
    </citation>
    <scope>NUCLEOTIDE SEQUENCE</scope>
    <source>
        <strain evidence="5">Niue_2</strain>
        <tissue evidence="5">Leaf</tissue>
    </source>
</reference>
<proteinExistence type="inferred from homology"/>
<evidence type="ECO:0000256" key="3">
    <source>
        <dbReference type="ARBA" id="ARBA00022851"/>
    </source>
</evidence>
<comment type="function">
    <text evidence="4">Metallothioneins have a high content of cysteine residues that bind various heavy metals.</text>
</comment>
<dbReference type="InterPro" id="IPR000347">
    <property type="entry name" value="Metalthion_15p"/>
</dbReference>
<dbReference type="GO" id="GO:0046872">
    <property type="term" value="F:metal ion binding"/>
    <property type="evidence" value="ECO:0007669"/>
    <property type="project" value="UniProtKB-UniRule"/>
</dbReference>
<protein>
    <recommendedName>
        <fullName evidence="4">Metallothionein-like protein</fullName>
    </recommendedName>
</protein>
<dbReference type="AlphaFoldDB" id="A0A843X226"/>
<keyword evidence="6" id="KW-1185">Reference proteome</keyword>
<comment type="caution">
    <text evidence="5">The sequence shown here is derived from an EMBL/GenBank/DDBJ whole genome shotgun (WGS) entry which is preliminary data.</text>
</comment>
<sequence length="72" mass="7638">MLLFSVLNCFNGRCKMFPDFGSDEKITTTHTLVLGFAPAKGSVEGFEMVAGAAENDCKCGSNCSCTDCKCGK</sequence>
<dbReference type="OrthoDB" id="678987at2759"/>
<evidence type="ECO:0000256" key="2">
    <source>
        <dbReference type="ARBA" id="ARBA00022723"/>
    </source>
</evidence>
<comment type="similarity">
    <text evidence="1 4">Belongs to the metallothionein superfamily. Type 15 family.</text>
</comment>
<evidence type="ECO:0000313" key="5">
    <source>
        <dbReference type="EMBL" id="MQM13418.1"/>
    </source>
</evidence>
<dbReference type="Proteomes" id="UP000652761">
    <property type="component" value="Unassembled WGS sequence"/>
</dbReference>
<name>A0A843X226_COLES</name>
<evidence type="ECO:0000313" key="6">
    <source>
        <dbReference type="Proteomes" id="UP000652761"/>
    </source>
</evidence>
<gene>
    <name evidence="5" type="ORF">Taro_046342</name>
</gene>
<organism evidence="5 6">
    <name type="scientific">Colocasia esculenta</name>
    <name type="common">Wild taro</name>
    <name type="synonym">Arum esculentum</name>
    <dbReference type="NCBI Taxonomy" id="4460"/>
    <lineage>
        <taxon>Eukaryota</taxon>
        <taxon>Viridiplantae</taxon>
        <taxon>Streptophyta</taxon>
        <taxon>Embryophyta</taxon>
        <taxon>Tracheophyta</taxon>
        <taxon>Spermatophyta</taxon>
        <taxon>Magnoliopsida</taxon>
        <taxon>Liliopsida</taxon>
        <taxon>Araceae</taxon>
        <taxon>Aroideae</taxon>
        <taxon>Colocasieae</taxon>
        <taxon>Colocasia</taxon>
    </lineage>
</organism>
<evidence type="ECO:0000256" key="4">
    <source>
        <dbReference type="RuleBase" id="RU369052"/>
    </source>
</evidence>